<comment type="caution">
    <text evidence="2">The sequence shown here is derived from an EMBL/GenBank/DDBJ whole genome shotgun (WGS) entry which is preliminary data.</text>
</comment>
<dbReference type="EMBL" id="CAJNRG010003689">
    <property type="protein sequence ID" value="CAF2059519.1"/>
    <property type="molecule type" value="Genomic_DNA"/>
</dbReference>
<keyword evidence="1" id="KW-0472">Membrane</keyword>
<dbReference type="InterPro" id="IPR029063">
    <property type="entry name" value="SAM-dependent_MTases_sf"/>
</dbReference>
<accession>A0A816QGC3</accession>
<protein>
    <submittedName>
        <fullName evidence="2">Uncharacterized protein</fullName>
    </submittedName>
</protein>
<evidence type="ECO:0000256" key="1">
    <source>
        <dbReference type="SAM" id="Phobius"/>
    </source>
</evidence>
<keyword evidence="1" id="KW-0812">Transmembrane</keyword>
<evidence type="ECO:0000313" key="3">
    <source>
        <dbReference type="Proteomes" id="UP000663887"/>
    </source>
</evidence>
<gene>
    <name evidence="2" type="ORF">XDN619_LOCUS10328</name>
</gene>
<organism evidence="2 3">
    <name type="scientific">Rotaria magnacalcarata</name>
    <dbReference type="NCBI Taxonomy" id="392030"/>
    <lineage>
        <taxon>Eukaryota</taxon>
        <taxon>Metazoa</taxon>
        <taxon>Spiralia</taxon>
        <taxon>Gnathifera</taxon>
        <taxon>Rotifera</taxon>
        <taxon>Eurotatoria</taxon>
        <taxon>Bdelloidea</taxon>
        <taxon>Philodinida</taxon>
        <taxon>Philodinidae</taxon>
        <taxon>Rotaria</taxon>
    </lineage>
</organism>
<feature type="transmembrane region" description="Helical" evidence="1">
    <location>
        <begin position="80"/>
        <end position="97"/>
    </location>
</feature>
<proteinExistence type="predicted"/>
<dbReference type="Proteomes" id="UP000663887">
    <property type="component" value="Unassembled WGS sequence"/>
</dbReference>
<reference evidence="2" key="1">
    <citation type="submission" date="2021-02" db="EMBL/GenBank/DDBJ databases">
        <authorList>
            <person name="Nowell W R."/>
        </authorList>
    </citation>
    <scope>NUCLEOTIDE SEQUENCE</scope>
</reference>
<name>A0A816QGC3_9BILA</name>
<dbReference type="Gene3D" id="3.40.50.150">
    <property type="entry name" value="Vaccinia Virus protein VP39"/>
    <property type="match status" value="1"/>
</dbReference>
<dbReference type="AlphaFoldDB" id="A0A816QGC3"/>
<sequence length="360" mass="42251">MDDFDCSIFYQGHYKRYATSTIGINANRVHTRRRFSWTNSRFSRKKVTASQKNMMIQVINILKKRVHSHYGISLLLRQRTLFAIASTLLFIIIAIVIKKIAWEMYLLVPQHPLQSWMDPREQALVVQYLQRSNQTTRQKQIGSGATMLEYGAGSSTFFYSNYVHRYVSIEHNMDYCRILERMAASQPNRSIIISYMKSDSSGFIETNRFKQNVPLSNVDPSIQIYCIIPTYAMLFRRFWHIGERSTYSMYQNYVDFVSSYLHNQLFDFVLIDGRARPQVAYVVLKHLNGPHAKVFVHDWNKRTGYHVIVHEFYNIVSRQIESDQLGGGGLVVLERKLYVRGTAKIAEIQWKKSKEPSWWL</sequence>
<evidence type="ECO:0000313" key="2">
    <source>
        <dbReference type="EMBL" id="CAF2059519.1"/>
    </source>
</evidence>
<keyword evidence="1" id="KW-1133">Transmembrane helix</keyword>